<feature type="non-terminal residue" evidence="1">
    <location>
        <position position="1"/>
    </location>
</feature>
<name>A0ABS8VIP8_DATST</name>
<sequence>SGKPQKDPPKIEWAFIFEVRNASAKAKKYLGMGFTARDLVAVPHLAISLPCLYIHLAGNLQSERGKLQSEVGARFELRSARLL</sequence>
<proteinExistence type="predicted"/>
<dbReference type="EMBL" id="JACEIK010004908">
    <property type="protein sequence ID" value="MCD9646742.1"/>
    <property type="molecule type" value="Genomic_DNA"/>
</dbReference>
<gene>
    <name evidence="1" type="ORF">HAX54_036896</name>
</gene>
<evidence type="ECO:0000313" key="1">
    <source>
        <dbReference type="EMBL" id="MCD9646742.1"/>
    </source>
</evidence>
<organism evidence="1 2">
    <name type="scientific">Datura stramonium</name>
    <name type="common">Jimsonweed</name>
    <name type="synonym">Common thornapple</name>
    <dbReference type="NCBI Taxonomy" id="4076"/>
    <lineage>
        <taxon>Eukaryota</taxon>
        <taxon>Viridiplantae</taxon>
        <taxon>Streptophyta</taxon>
        <taxon>Embryophyta</taxon>
        <taxon>Tracheophyta</taxon>
        <taxon>Spermatophyta</taxon>
        <taxon>Magnoliopsida</taxon>
        <taxon>eudicotyledons</taxon>
        <taxon>Gunneridae</taxon>
        <taxon>Pentapetalae</taxon>
        <taxon>asterids</taxon>
        <taxon>lamiids</taxon>
        <taxon>Solanales</taxon>
        <taxon>Solanaceae</taxon>
        <taxon>Solanoideae</taxon>
        <taxon>Datureae</taxon>
        <taxon>Datura</taxon>
    </lineage>
</organism>
<protein>
    <submittedName>
        <fullName evidence="1">Uncharacterized protein</fullName>
    </submittedName>
</protein>
<accession>A0ABS8VIP8</accession>
<reference evidence="1 2" key="1">
    <citation type="journal article" date="2021" name="BMC Genomics">
        <title>Datura genome reveals duplications of psychoactive alkaloid biosynthetic genes and high mutation rate following tissue culture.</title>
        <authorList>
            <person name="Rajewski A."/>
            <person name="Carter-House D."/>
            <person name="Stajich J."/>
            <person name="Litt A."/>
        </authorList>
    </citation>
    <scope>NUCLEOTIDE SEQUENCE [LARGE SCALE GENOMIC DNA]</scope>
    <source>
        <strain evidence="1">AR-01</strain>
    </source>
</reference>
<keyword evidence="2" id="KW-1185">Reference proteome</keyword>
<comment type="caution">
    <text evidence="1">The sequence shown here is derived from an EMBL/GenBank/DDBJ whole genome shotgun (WGS) entry which is preliminary data.</text>
</comment>
<feature type="non-terminal residue" evidence="1">
    <location>
        <position position="83"/>
    </location>
</feature>
<dbReference type="Proteomes" id="UP000823775">
    <property type="component" value="Unassembled WGS sequence"/>
</dbReference>
<evidence type="ECO:0000313" key="2">
    <source>
        <dbReference type="Proteomes" id="UP000823775"/>
    </source>
</evidence>